<dbReference type="PANTHER" id="PTHR35347:SF1">
    <property type="entry name" value="COILED-COIL DOMAIN-CONTAINING PROTEIN 175"/>
    <property type="match status" value="1"/>
</dbReference>
<keyword evidence="1" id="KW-0175">Coiled coil</keyword>
<evidence type="ECO:0000313" key="2">
    <source>
        <dbReference type="Ensembl" id="ENSABRP00000015390.1"/>
    </source>
</evidence>
<dbReference type="PANTHER" id="PTHR35347">
    <property type="entry name" value="COILED-COIL DOMAIN-CONTAINING PROTEIN 175"/>
    <property type="match status" value="1"/>
</dbReference>
<keyword evidence="3" id="KW-1185">Reference proteome</keyword>
<dbReference type="Ensembl" id="ENSABRT00000021939.1">
    <property type="protein sequence ID" value="ENSABRP00000015390.1"/>
    <property type="gene ID" value="ENSABRG00000013538.1"/>
</dbReference>
<proteinExistence type="predicted"/>
<evidence type="ECO:0008006" key="4">
    <source>
        <dbReference type="Google" id="ProtNLM"/>
    </source>
</evidence>
<evidence type="ECO:0000256" key="1">
    <source>
        <dbReference type="SAM" id="Coils"/>
    </source>
</evidence>
<sequence>MWSKTLLGLLQYFDLSQTHSELHGVLPRAEGTEGGLGSTEPVCLATARPGLATMLRPGPAAMLRPGPGPVALLPSEVAPAALHRLQSLEKHVKNEDYTFSGEIVQHLEDTITAIKKLEEIRRHTIECLEEETIKNSNLRFRLQNFPREITAEMTALVNAARESSAAQINQLQSALKSIAYEIELLDEKQTLCERQNAALCEEQEYLQTQHKRRVDLLNERMATKINTNVLLIETYNKTRETEREIIRAKAALEELKEKIAQKISKLEKENEECDGKNREMKNMLDIQEAKTSAKKEEFEKLNIKLMDLQHLISLNSTAICNERILIAKLKKESEHLEEKMEFKKRDMLGALEKKNQLDSELLLLQSKIAQEKEGFDKELEKAKEYLQNAECLNKKLKSENKTARQKFEQALKEEKHWARKRDEMEANLKRLSTLLDEKLEFLANLVMEKKNLEMEIENLEDSLLISKEMYAKELASLEQDLKTENKMRVMLQWKLLYLKKQRKLFFSEEENISRKASERIEAVKKRHAELLLKTEDLEKELLQSENRIKALREATNKRENDYRNYNEDFTNKIKCLENDIKTATEDLLKKEQELNVSRLTLEETRKEKEEKYTKYEELKKSFLEKKDEELRIKRAIQQSIKTTRKLKEDMLELRNKLRIKRDAAVSQLKNHTESMKLLERDIYEINRKLDIVNTENCRFKLCNVQMKEDIFAMNSEAENHKSATVKILNDLAVLHDLLLKAWSEDSFIQKEFLENEQEILNAVTALATKIQHREEKIGDINSRLQNNLEGLDSLFEKKSRMDDHCFAEG</sequence>
<reference evidence="2" key="1">
    <citation type="submission" date="2025-08" db="UniProtKB">
        <authorList>
            <consortium name="Ensembl"/>
        </authorList>
    </citation>
    <scope>IDENTIFICATION</scope>
</reference>
<organism evidence="2 3">
    <name type="scientific">Anser brachyrhynchus</name>
    <name type="common">Pink-footed goose</name>
    <dbReference type="NCBI Taxonomy" id="132585"/>
    <lineage>
        <taxon>Eukaryota</taxon>
        <taxon>Metazoa</taxon>
        <taxon>Chordata</taxon>
        <taxon>Craniata</taxon>
        <taxon>Vertebrata</taxon>
        <taxon>Euteleostomi</taxon>
        <taxon>Archelosauria</taxon>
        <taxon>Archosauria</taxon>
        <taxon>Dinosauria</taxon>
        <taxon>Saurischia</taxon>
        <taxon>Theropoda</taxon>
        <taxon>Coelurosauria</taxon>
        <taxon>Aves</taxon>
        <taxon>Neognathae</taxon>
        <taxon>Galloanserae</taxon>
        <taxon>Anseriformes</taxon>
        <taxon>Anatidae</taxon>
        <taxon>Anserinae</taxon>
        <taxon>Anser</taxon>
    </lineage>
</organism>
<feature type="coiled-coil region" evidence="1">
    <location>
        <begin position="520"/>
        <end position="625"/>
    </location>
</feature>
<accession>A0A8B9C8V3</accession>
<feature type="coiled-coil region" evidence="1">
    <location>
        <begin position="372"/>
        <end position="413"/>
    </location>
</feature>
<evidence type="ECO:0000313" key="3">
    <source>
        <dbReference type="Proteomes" id="UP000694426"/>
    </source>
</evidence>
<dbReference type="Proteomes" id="UP000694426">
    <property type="component" value="Unplaced"/>
</dbReference>
<dbReference type="InterPro" id="IPR038834">
    <property type="entry name" value="CCDC175"/>
</dbReference>
<feature type="coiled-coil region" evidence="1">
    <location>
        <begin position="442"/>
        <end position="487"/>
    </location>
</feature>
<reference evidence="2" key="2">
    <citation type="submission" date="2025-09" db="UniProtKB">
        <authorList>
            <consortium name="Ensembl"/>
        </authorList>
    </citation>
    <scope>IDENTIFICATION</scope>
</reference>
<dbReference type="GeneTree" id="ENSGT00940000167646"/>
<protein>
    <recommendedName>
        <fullName evidence="4">Coiled-coil domain containing 175</fullName>
    </recommendedName>
</protein>
<dbReference type="AlphaFoldDB" id="A0A8B9C8V3"/>
<name>A0A8B9C8V3_9AVES</name>
<feature type="coiled-coil region" evidence="1">
    <location>
        <begin position="238"/>
        <end position="286"/>
    </location>
</feature>
<feature type="coiled-coil region" evidence="1">
    <location>
        <begin position="661"/>
        <end position="688"/>
    </location>
</feature>